<dbReference type="AlphaFoldDB" id="A0A4S8LGH3"/>
<dbReference type="Proteomes" id="UP000297245">
    <property type="component" value="Unassembled WGS sequence"/>
</dbReference>
<reference evidence="1 2" key="1">
    <citation type="journal article" date="2019" name="Nat. Ecol. Evol.">
        <title>Megaphylogeny resolves global patterns of mushroom evolution.</title>
        <authorList>
            <person name="Varga T."/>
            <person name="Krizsan K."/>
            <person name="Foldi C."/>
            <person name="Dima B."/>
            <person name="Sanchez-Garcia M."/>
            <person name="Sanchez-Ramirez S."/>
            <person name="Szollosi G.J."/>
            <person name="Szarkandi J.G."/>
            <person name="Papp V."/>
            <person name="Albert L."/>
            <person name="Andreopoulos W."/>
            <person name="Angelini C."/>
            <person name="Antonin V."/>
            <person name="Barry K.W."/>
            <person name="Bougher N.L."/>
            <person name="Buchanan P."/>
            <person name="Buyck B."/>
            <person name="Bense V."/>
            <person name="Catcheside P."/>
            <person name="Chovatia M."/>
            <person name="Cooper J."/>
            <person name="Damon W."/>
            <person name="Desjardin D."/>
            <person name="Finy P."/>
            <person name="Geml J."/>
            <person name="Haridas S."/>
            <person name="Hughes K."/>
            <person name="Justo A."/>
            <person name="Karasinski D."/>
            <person name="Kautmanova I."/>
            <person name="Kiss B."/>
            <person name="Kocsube S."/>
            <person name="Kotiranta H."/>
            <person name="LaButti K.M."/>
            <person name="Lechner B.E."/>
            <person name="Liimatainen K."/>
            <person name="Lipzen A."/>
            <person name="Lukacs Z."/>
            <person name="Mihaltcheva S."/>
            <person name="Morgado L.N."/>
            <person name="Niskanen T."/>
            <person name="Noordeloos M.E."/>
            <person name="Ohm R.A."/>
            <person name="Ortiz-Santana B."/>
            <person name="Ovrebo C."/>
            <person name="Racz N."/>
            <person name="Riley R."/>
            <person name="Savchenko A."/>
            <person name="Shiryaev A."/>
            <person name="Soop K."/>
            <person name="Spirin V."/>
            <person name="Szebenyi C."/>
            <person name="Tomsovsky M."/>
            <person name="Tulloss R.E."/>
            <person name="Uehling J."/>
            <person name="Grigoriev I.V."/>
            <person name="Vagvolgyi C."/>
            <person name="Papp T."/>
            <person name="Martin F.M."/>
            <person name="Miettinen O."/>
            <person name="Hibbett D.S."/>
            <person name="Nagy L.G."/>
        </authorList>
    </citation>
    <scope>NUCLEOTIDE SEQUENCE [LARGE SCALE GENOMIC DNA]</scope>
    <source>
        <strain evidence="1 2">CBS 962.96</strain>
    </source>
</reference>
<evidence type="ECO:0000313" key="1">
    <source>
        <dbReference type="EMBL" id="THU88117.1"/>
    </source>
</evidence>
<dbReference type="EMBL" id="ML179421">
    <property type="protein sequence ID" value="THU88117.1"/>
    <property type="molecule type" value="Genomic_DNA"/>
</dbReference>
<keyword evidence="2" id="KW-1185">Reference proteome</keyword>
<proteinExistence type="predicted"/>
<gene>
    <name evidence="1" type="ORF">K435DRAFT_803742</name>
</gene>
<name>A0A4S8LGH3_DENBC</name>
<protein>
    <submittedName>
        <fullName evidence="1">Uncharacterized protein</fullName>
    </submittedName>
</protein>
<organism evidence="1 2">
    <name type="scientific">Dendrothele bispora (strain CBS 962.96)</name>
    <dbReference type="NCBI Taxonomy" id="1314807"/>
    <lineage>
        <taxon>Eukaryota</taxon>
        <taxon>Fungi</taxon>
        <taxon>Dikarya</taxon>
        <taxon>Basidiomycota</taxon>
        <taxon>Agaricomycotina</taxon>
        <taxon>Agaricomycetes</taxon>
        <taxon>Agaricomycetidae</taxon>
        <taxon>Agaricales</taxon>
        <taxon>Agaricales incertae sedis</taxon>
        <taxon>Dendrothele</taxon>
    </lineage>
</organism>
<evidence type="ECO:0000313" key="2">
    <source>
        <dbReference type="Proteomes" id="UP000297245"/>
    </source>
</evidence>
<accession>A0A4S8LGH3</accession>
<sequence>MAPLTAMVPQGCQGHFQTTYFEFNINVLFNIQGVDSKAGIPQHSRLIQGLEFLESPLLGNLHLQPTGFGFQNVRLPPPPDPWEIRLATHGYQTCGYESAGLVQVLVDLHGFLNSNIQTCTPGLRVGRVTGLWGCEFLTGFFAGTLWVLASFDTSTQTLTRPTIAKRKALQDYKQCKMQTKGRWHVQQEAKHENGDGVETLHKGTSPHGLYIQQTLMESSRLRGRIYEDSSLLIFGWLAGCGQTHLVGYSSGKIPKYRFIPEVIKILSGIHSVRVHRYQQSAPESDENQIREIDSRSQKSAHNAGIISVSDLKKLQEKGRVGHVYDVAFTPFRHLLGVPSEGRFPVIGTVKLALFRPLKYPRID</sequence>